<reference evidence="12" key="1">
    <citation type="submission" date="2025-08" db="UniProtKB">
        <authorList>
            <consortium name="RefSeq"/>
        </authorList>
    </citation>
    <scope>IDENTIFICATION</scope>
    <source>
        <tissue evidence="12">Blood</tissue>
    </source>
</reference>
<dbReference type="Proteomes" id="UP001652663">
    <property type="component" value="Chromosome 5"/>
</dbReference>
<accession>A0ABM4SAR7</accession>
<evidence type="ECO:0000256" key="1">
    <source>
        <dbReference type="ARBA" id="ARBA00001913"/>
    </source>
</evidence>
<feature type="domain" description="Pentraxin (PTX)" evidence="10">
    <location>
        <begin position="624"/>
        <end position="826"/>
    </location>
</feature>
<feature type="region of interest" description="Disordered" evidence="8">
    <location>
        <begin position="494"/>
        <end position="515"/>
    </location>
</feature>
<dbReference type="InterPro" id="IPR001759">
    <property type="entry name" value="PTX_dom"/>
</dbReference>
<keyword evidence="9" id="KW-0472">Membrane</keyword>
<dbReference type="GeneID" id="109558628"/>
<evidence type="ECO:0000256" key="7">
    <source>
        <dbReference type="SAM" id="Coils"/>
    </source>
</evidence>
<feature type="region of interest" description="Disordered" evidence="8">
    <location>
        <begin position="68"/>
        <end position="102"/>
    </location>
</feature>
<dbReference type="InterPro" id="IPR013320">
    <property type="entry name" value="ConA-like_dom_sf"/>
</dbReference>
<evidence type="ECO:0000256" key="9">
    <source>
        <dbReference type="SAM" id="Phobius"/>
    </source>
</evidence>
<feature type="compositionally biased region" description="Low complexity" evidence="8">
    <location>
        <begin position="302"/>
        <end position="311"/>
    </location>
</feature>
<name>A0ABM4SAR7_BOSIN</name>
<feature type="region of interest" description="Disordered" evidence="8">
    <location>
        <begin position="156"/>
        <end position="330"/>
    </location>
</feature>
<keyword evidence="9" id="KW-0812">Transmembrane</keyword>
<evidence type="ECO:0000256" key="6">
    <source>
        <dbReference type="PROSITE-ProRule" id="PRU01172"/>
    </source>
</evidence>
<feature type="compositionally biased region" description="Low complexity" evidence="8">
    <location>
        <begin position="233"/>
        <end position="245"/>
    </location>
</feature>
<organism evidence="11 12">
    <name type="scientific">Bos indicus</name>
    <name type="common">Zebu</name>
    <dbReference type="NCBI Taxonomy" id="9915"/>
    <lineage>
        <taxon>Eukaryota</taxon>
        <taxon>Metazoa</taxon>
        <taxon>Chordata</taxon>
        <taxon>Craniata</taxon>
        <taxon>Vertebrata</taxon>
        <taxon>Euteleostomi</taxon>
        <taxon>Mammalia</taxon>
        <taxon>Eutheria</taxon>
        <taxon>Laurasiatheria</taxon>
        <taxon>Artiodactyla</taxon>
        <taxon>Ruminantia</taxon>
        <taxon>Pecora</taxon>
        <taxon>Bovidae</taxon>
        <taxon>Bovinae</taxon>
        <taxon>Bos</taxon>
    </lineage>
</organism>
<proteinExistence type="predicted"/>
<protein>
    <submittedName>
        <fullName evidence="12">Neuronal pentraxin receptor</fullName>
    </submittedName>
</protein>
<dbReference type="CDD" id="cd00152">
    <property type="entry name" value="PTX"/>
    <property type="match status" value="1"/>
</dbReference>
<gene>
    <name evidence="12" type="primary">NPTXR</name>
</gene>
<keyword evidence="7" id="KW-0175">Coiled coil</keyword>
<dbReference type="SMART" id="SM00159">
    <property type="entry name" value="PTX"/>
    <property type="match status" value="1"/>
</dbReference>
<keyword evidence="3" id="KW-0106">Calcium</keyword>
<feature type="compositionally biased region" description="Low complexity" evidence="8">
    <location>
        <begin position="374"/>
        <end position="398"/>
    </location>
</feature>
<evidence type="ECO:0000256" key="3">
    <source>
        <dbReference type="ARBA" id="ARBA00022837"/>
    </source>
</evidence>
<keyword evidence="12" id="KW-0675">Receptor</keyword>
<comment type="caution">
    <text evidence="6">Lacks conserved residue(s) required for the propagation of feature annotation.</text>
</comment>
<dbReference type="PANTHER" id="PTHR19277:SF94">
    <property type="entry name" value="NEURONAL PENTRAXIN RECEPTOR"/>
    <property type="match status" value="1"/>
</dbReference>
<feature type="compositionally biased region" description="Pro residues" evidence="8">
    <location>
        <begin position="265"/>
        <end position="279"/>
    </location>
</feature>
<evidence type="ECO:0000313" key="11">
    <source>
        <dbReference type="Proteomes" id="UP001652663"/>
    </source>
</evidence>
<dbReference type="Pfam" id="PF00354">
    <property type="entry name" value="Pentaxin"/>
    <property type="match status" value="1"/>
</dbReference>
<feature type="transmembrane region" description="Helical" evidence="9">
    <location>
        <begin position="341"/>
        <end position="364"/>
    </location>
</feature>
<dbReference type="PROSITE" id="PS51828">
    <property type="entry name" value="PTX_2"/>
    <property type="match status" value="1"/>
</dbReference>
<comment type="cofactor">
    <cofactor evidence="1">
        <name>Ca(2+)</name>
        <dbReference type="ChEBI" id="CHEBI:29108"/>
    </cofactor>
</comment>
<keyword evidence="9" id="KW-1133">Transmembrane helix</keyword>
<dbReference type="Gene3D" id="2.60.120.200">
    <property type="match status" value="1"/>
</dbReference>
<dbReference type="PANTHER" id="PTHR19277">
    <property type="entry name" value="PENTRAXIN"/>
    <property type="match status" value="1"/>
</dbReference>
<dbReference type="InterPro" id="IPR051360">
    <property type="entry name" value="Neuronal_Pentraxin_Related"/>
</dbReference>
<sequence>MGTGWVETEVPISQACGVTPSRLEGVSTPLQQWRGEGVLALSSGGPVLQPISKLSLSYPASTFPQVLTAPSERASPGGWIPSQRVTTEPGREQARWTEERVGRRESINPLQTPEPSRVCCERPPPLTPPYSWASPGVKVSRGVQLRSQVKEWVLSSRAGGPAKESAWEGAQSPAWRKAPHKLADGLVGSERGPESRGGVGRGSPRSPAARPPGRRPLRGDGCGLRLPAPPPALAASRAAPPLGARHGTGAGLGQGRPGGAGGAGPPRPAPPPRRPPLSPPRAAGAQNGGSSGRGHSSGSGSGSSCARAPLGPARPGPAPRPRRRACRGASGAPAARLTLKFLAVLLAAGMLAFLGAVICIIASVPLAASPARALPGGADNASAAAASPGPQRSLSALHGAGGSAGPPALPGAPAASAHPLPPVPLFSRFLCTPLAAACPSGAEPGDAAPGEREELLLLQSTAEQLRQTALQQEARIRADQDTIRELTGKLGRCESGLPRGLQEAGPRRDTMADGPWDSPALILELEDAVRALRDRIDRIEQELPARVNFSAAPAPAPVVPTALHSKMDELEGQLLAKVLALEKERMALGHSSQQQRQEVEKELDALQDRVAELEHGSSAYSPPDAFKISIPIRNNYMYARVRKALPELYAFTVCMWLRSRSGGTGQGTPFSYSVPGQANEIVLLEAGHDPMELLINDKVAQLPLSLKDNGWHHICIAWTTRDGLWSAYQDGELRGSGENLAAWHPIKPHGILILGQEQDTLGGRFDATQAFVGDIAQFNLWDHALTPAQVLGIANCTGPLLGNILPWEDKLVEAFGGATKAAFDVCKGRAKA</sequence>
<dbReference type="SUPFAM" id="SSF49899">
    <property type="entry name" value="Concanavalin A-like lectins/glucanases"/>
    <property type="match status" value="1"/>
</dbReference>
<evidence type="ECO:0000313" key="12">
    <source>
        <dbReference type="RefSeq" id="XP_070644893.1"/>
    </source>
</evidence>
<keyword evidence="5" id="KW-0325">Glycoprotein</keyword>
<keyword evidence="2" id="KW-0479">Metal-binding</keyword>
<evidence type="ECO:0000256" key="5">
    <source>
        <dbReference type="ARBA" id="ARBA00023180"/>
    </source>
</evidence>
<dbReference type="PRINTS" id="PR00895">
    <property type="entry name" value="PENTAXIN"/>
</dbReference>
<feature type="compositionally biased region" description="Basic and acidic residues" evidence="8">
    <location>
        <begin position="89"/>
        <end position="102"/>
    </location>
</feature>
<feature type="region of interest" description="Disordered" evidence="8">
    <location>
        <begin position="374"/>
        <end position="415"/>
    </location>
</feature>
<evidence type="ECO:0000256" key="4">
    <source>
        <dbReference type="ARBA" id="ARBA00023157"/>
    </source>
</evidence>
<evidence type="ECO:0000256" key="2">
    <source>
        <dbReference type="ARBA" id="ARBA00022723"/>
    </source>
</evidence>
<feature type="compositionally biased region" description="Gly residues" evidence="8">
    <location>
        <begin position="286"/>
        <end position="301"/>
    </location>
</feature>
<keyword evidence="4" id="KW-1015">Disulfide bond</keyword>
<feature type="coiled-coil region" evidence="7">
    <location>
        <begin position="589"/>
        <end position="616"/>
    </location>
</feature>
<evidence type="ECO:0000259" key="10">
    <source>
        <dbReference type="PROSITE" id="PS51828"/>
    </source>
</evidence>
<dbReference type="RefSeq" id="XP_070644893.1">
    <property type="nucleotide sequence ID" value="XM_070788792.1"/>
</dbReference>
<feature type="compositionally biased region" description="Gly residues" evidence="8">
    <location>
        <begin position="246"/>
        <end position="264"/>
    </location>
</feature>
<evidence type="ECO:0000256" key="8">
    <source>
        <dbReference type="SAM" id="MobiDB-lite"/>
    </source>
</evidence>
<keyword evidence="11" id="KW-1185">Reference proteome</keyword>